<keyword evidence="2" id="KW-1185">Reference proteome</keyword>
<reference evidence="1 2" key="1">
    <citation type="submission" date="2014-12" db="EMBL/GenBank/DDBJ databases">
        <title>Draft genome sequence of Terrisporobacter sp. 08-306576, isolated from the blood culture of a bacteremia patient.</title>
        <authorList>
            <person name="Lund L.C."/>
            <person name="Sydenham T.V."/>
            <person name="Hogh S.V."/>
            <person name="Skov M.N."/>
            <person name="Kemp M."/>
            <person name="Justesen U.S."/>
        </authorList>
    </citation>
    <scope>NUCLEOTIDE SEQUENCE [LARGE SCALE GENOMIC DNA]</scope>
    <source>
        <strain evidence="1 2">08-306576</strain>
    </source>
</reference>
<gene>
    <name evidence="1" type="ORF">QX51_07395</name>
</gene>
<dbReference type="RefSeq" id="WP_039679262.1">
    <property type="nucleotide sequence ID" value="NZ_JWHR01000068.1"/>
</dbReference>
<protein>
    <submittedName>
        <fullName evidence="1">Transposase</fullName>
    </submittedName>
</protein>
<comment type="caution">
    <text evidence="1">The sequence shown here is derived from an EMBL/GenBank/DDBJ whole genome shotgun (WGS) entry which is preliminary data.</text>
</comment>
<name>A0A0B3VXX7_9FIRM</name>
<dbReference type="AlphaFoldDB" id="A0A0B3VXX7"/>
<organism evidence="1 2">
    <name type="scientific">Terrisporobacter othiniensis</name>
    <dbReference type="NCBI Taxonomy" id="1577792"/>
    <lineage>
        <taxon>Bacteria</taxon>
        <taxon>Bacillati</taxon>
        <taxon>Bacillota</taxon>
        <taxon>Clostridia</taxon>
        <taxon>Peptostreptococcales</taxon>
        <taxon>Peptostreptococcaceae</taxon>
        <taxon>Terrisporobacter</taxon>
    </lineage>
</organism>
<dbReference type="EMBL" id="JWHR01000068">
    <property type="protein sequence ID" value="KHS57643.1"/>
    <property type="molecule type" value="Genomic_DNA"/>
</dbReference>
<sequence length="113" mass="13210">MNEDFIKSIYKTIVEENKELYKDLFNNTNISEVSDTYWKQSLQLYNDLSEDKRVVFISVIEQIMIDTVSNIFGIIDGSSTLNECNIQPKLLLNDIDTDGELQDIFLEYIEEIE</sequence>
<evidence type="ECO:0000313" key="2">
    <source>
        <dbReference type="Proteomes" id="UP000031189"/>
    </source>
</evidence>
<proteinExistence type="predicted"/>
<evidence type="ECO:0000313" key="1">
    <source>
        <dbReference type="EMBL" id="KHS57643.1"/>
    </source>
</evidence>
<accession>A0A0B3VXX7</accession>
<dbReference type="OrthoDB" id="9154220at2"/>
<dbReference type="Proteomes" id="UP000031189">
    <property type="component" value="Unassembled WGS sequence"/>
</dbReference>